<proteinExistence type="predicted"/>
<name>A0A3S3NY78_9ACAR</name>
<dbReference type="Proteomes" id="UP000285301">
    <property type="component" value="Unassembled WGS sequence"/>
</dbReference>
<evidence type="ECO:0000313" key="4">
    <source>
        <dbReference type="EMBL" id="RWS11506.1"/>
    </source>
</evidence>
<keyword evidence="6" id="KW-1185">Reference proteome</keyword>
<evidence type="ECO:0000313" key="6">
    <source>
        <dbReference type="Proteomes" id="UP000285301"/>
    </source>
</evidence>
<gene>
    <name evidence="3" type="ORF">B4U79_02529</name>
    <name evidence="4" type="ORF">B4U79_10657</name>
    <name evidence="5" type="ORF">B4U79_11207</name>
    <name evidence="2" type="ORF">B4U79_14177</name>
</gene>
<evidence type="ECO:0000256" key="1">
    <source>
        <dbReference type="SAM" id="MobiDB-lite"/>
    </source>
</evidence>
<dbReference type="EMBL" id="NCKU01001680">
    <property type="protein sequence ID" value="RWS11506.1"/>
    <property type="molecule type" value="Genomic_DNA"/>
</dbReference>
<dbReference type="EMBL" id="NCKU01001775">
    <property type="protein sequence ID" value="RWS11291.1"/>
    <property type="molecule type" value="Genomic_DNA"/>
</dbReference>
<reference evidence="4 6" key="1">
    <citation type="journal article" date="2018" name="Gigascience">
        <title>Genomes of trombidid mites reveal novel predicted allergens and laterally-transferred genes associated with secondary metabolism.</title>
        <authorList>
            <person name="Dong X."/>
            <person name="Chaisiri K."/>
            <person name="Xia D."/>
            <person name="Armstrong S.D."/>
            <person name="Fang Y."/>
            <person name="Donnelly M.J."/>
            <person name="Kadowaki T."/>
            <person name="McGarry J.W."/>
            <person name="Darby A.C."/>
            <person name="Makepeace B.L."/>
        </authorList>
    </citation>
    <scope>NUCLEOTIDE SEQUENCE [LARGE SCALE GENOMIC DNA]</scope>
    <source>
        <strain evidence="4">UoL-WK</strain>
    </source>
</reference>
<reference evidence="4" key="2">
    <citation type="submission" date="2018-11" db="EMBL/GenBank/DDBJ databases">
        <title>Trombidioid mite genomics.</title>
        <authorList>
            <person name="Dong X."/>
        </authorList>
    </citation>
    <scope>NUCLEOTIDE SEQUENCE</scope>
    <source>
        <strain evidence="4">UoL-WK</strain>
    </source>
</reference>
<sequence>MNEKQELTFTDSVKLDNKNGNNTETTDKNGNGGGGKRSLLSHSVSIIVEPVFDEESDCEPSALSSTENLSTSGQQSPVLLLDDFDVFEMESQRKTRQEEDIVQSIISTVCCCI</sequence>
<accession>A0A3S3NY78</accession>
<protein>
    <submittedName>
        <fullName evidence="4">Uncharacterized protein</fullName>
    </submittedName>
</protein>
<evidence type="ECO:0000313" key="2">
    <source>
        <dbReference type="EMBL" id="RWS11291.1"/>
    </source>
</evidence>
<dbReference type="EMBL" id="NCKU01001133">
    <property type="protein sequence ID" value="RWS13019.1"/>
    <property type="molecule type" value="Genomic_DNA"/>
</dbReference>
<organism evidence="4 6">
    <name type="scientific">Dinothrombium tinctorium</name>
    <dbReference type="NCBI Taxonomy" id="1965070"/>
    <lineage>
        <taxon>Eukaryota</taxon>
        <taxon>Metazoa</taxon>
        <taxon>Ecdysozoa</taxon>
        <taxon>Arthropoda</taxon>
        <taxon>Chelicerata</taxon>
        <taxon>Arachnida</taxon>
        <taxon>Acari</taxon>
        <taxon>Acariformes</taxon>
        <taxon>Trombidiformes</taxon>
        <taxon>Prostigmata</taxon>
        <taxon>Anystina</taxon>
        <taxon>Parasitengona</taxon>
        <taxon>Trombidioidea</taxon>
        <taxon>Trombidiidae</taxon>
        <taxon>Dinothrombium</taxon>
    </lineage>
</organism>
<dbReference type="OrthoDB" id="6366902at2759"/>
<dbReference type="AlphaFoldDB" id="A0A3S3NY78"/>
<dbReference type="EMBL" id="NCKU01001720">
    <property type="protein sequence ID" value="RWS11407.1"/>
    <property type="molecule type" value="Genomic_DNA"/>
</dbReference>
<evidence type="ECO:0000313" key="3">
    <source>
        <dbReference type="EMBL" id="RWS11407.1"/>
    </source>
</evidence>
<evidence type="ECO:0000313" key="5">
    <source>
        <dbReference type="EMBL" id="RWS13019.1"/>
    </source>
</evidence>
<comment type="caution">
    <text evidence="4">The sequence shown here is derived from an EMBL/GenBank/DDBJ whole genome shotgun (WGS) entry which is preliminary data.</text>
</comment>
<feature type="region of interest" description="Disordered" evidence="1">
    <location>
        <begin position="1"/>
        <end position="38"/>
    </location>
</feature>